<dbReference type="Proteomes" id="UP000887580">
    <property type="component" value="Unplaced"/>
</dbReference>
<proteinExistence type="predicted"/>
<sequence length="168" mass="19214">MPGIYQFSANGEVVVRLRNSEDVTITYNVSSVFYFICSTIQAIFNVLGAIKFKHFQKSQNAKLNDARLFYISFIFFAMQLFRSFHNVSRPFFTNNPEINYILQMSVPIVADIYAWSGSISLVLLSPSTRKAYVNYYSQCFGFTFFISESTLSTLPKITTTAVQKISHK</sequence>
<name>A0AC35G5M8_9BILA</name>
<evidence type="ECO:0000313" key="2">
    <source>
        <dbReference type="WBParaSite" id="PS1159_v2.g2428.t1"/>
    </source>
</evidence>
<organism evidence="1 2">
    <name type="scientific">Panagrolaimus sp. PS1159</name>
    <dbReference type="NCBI Taxonomy" id="55785"/>
    <lineage>
        <taxon>Eukaryota</taxon>
        <taxon>Metazoa</taxon>
        <taxon>Ecdysozoa</taxon>
        <taxon>Nematoda</taxon>
        <taxon>Chromadorea</taxon>
        <taxon>Rhabditida</taxon>
        <taxon>Tylenchina</taxon>
        <taxon>Panagrolaimomorpha</taxon>
        <taxon>Panagrolaimoidea</taxon>
        <taxon>Panagrolaimidae</taxon>
        <taxon>Panagrolaimus</taxon>
    </lineage>
</organism>
<evidence type="ECO:0000313" key="1">
    <source>
        <dbReference type="Proteomes" id="UP000887580"/>
    </source>
</evidence>
<protein>
    <submittedName>
        <fullName evidence="2">Serpentine receptor class gamma</fullName>
    </submittedName>
</protein>
<reference evidence="2" key="1">
    <citation type="submission" date="2022-11" db="UniProtKB">
        <authorList>
            <consortium name="WormBaseParasite"/>
        </authorList>
    </citation>
    <scope>IDENTIFICATION</scope>
</reference>
<accession>A0AC35G5M8</accession>
<dbReference type="WBParaSite" id="PS1159_v2.g2428.t1">
    <property type="protein sequence ID" value="PS1159_v2.g2428.t1"/>
    <property type="gene ID" value="PS1159_v2.g2428"/>
</dbReference>